<evidence type="ECO:0000313" key="2">
    <source>
        <dbReference type="EMBL" id="GMJ15333.1"/>
    </source>
</evidence>
<sequence length="87" mass="9047">MKSVPFVLVLLVLLVSTEFAAVNGRPLRSSKTKKDNVGIKQGGADDKAVAARVPTLPVSANNSKSGVSFRSLVYKLASGPSKKGPGH</sequence>
<accession>A0A9W7JIN8</accession>
<proteinExistence type="predicted"/>
<gene>
    <name evidence="2" type="ORF">HRI_005202500</name>
</gene>
<protein>
    <submittedName>
        <fullName evidence="2">PIP-LIKE 5</fullName>
    </submittedName>
</protein>
<name>A0A9W7JIN8_HIBTR</name>
<comment type="caution">
    <text evidence="2">The sequence shown here is derived from an EMBL/GenBank/DDBJ whole genome shotgun (WGS) entry which is preliminary data.</text>
</comment>
<organism evidence="2 3">
    <name type="scientific">Hibiscus trionum</name>
    <name type="common">Flower of an hour</name>
    <dbReference type="NCBI Taxonomy" id="183268"/>
    <lineage>
        <taxon>Eukaryota</taxon>
        <taxon>Viridiplantae</taxon>
        <taxon>Streptophyta</taxon>
        <taxon>Embryophyta</taxon>
        <taxon>Tracheophyta</taxon>
        <taxon>Spermatophyta</taxon>
        <taxon>Magnoliopsida</taxon>
        <taxon>eudicotyledons</taxon>
        <taxon>Gunneridae</taxon>
        <taxon>Pentapetalae</taxon>
        <taxon>rosids</taxon>
        <taxon>malvids</taxon>
        <taxon>Malvales</taxon>
        <taxon>Malvaceae</taxon>
        <taxon>Malvoideae</taxon>
        <taxon>Hibiscus</taxon>
    </lineage>
</organism>
<feature type="chain" id="PRO_5040792666" evidence="1">
    <location>
        <begin position="25"/>
        <end position="87"/>
    </location>
</feature>
<keyword evidence="3" id="KW-1185">Reference proteome</keyword>
<dbReference type="EMBL" id="BSYR01000077">
    <property type="protein sequence ID" value="GMJ15333.1"/>
    <property type="molecule type" value="Genomic_DNA"/>
</dbReference>
<dbReference type="OrthoDB" id="998583at2759"/>
<reference evidence="2" key="1">
    <citation type="submission" date="2023-05" db="EMBL/GenBank/DDBJ databases">
        <title>Genome and transcriptome analyses reveal genes involved in the formation of fine ridges on petal epidermal cells in Hibiscus trionum.</title>
        <authorList>
            <person name="Koshimizu S."/>
            <person name="Masuda S."/>
            <person name="Ishii T."/>
            <person name="Shirasu K."/>
            <person name="Hoshino A."/>
            <person name="Arita M."/>
        </authorList>
    </citation>
    <scope>NUCLEOTIDE SEQUENCE</scope>
    <source>
        <strain evidence="2">Hamamatsu line</strain>
    </source>
</reference>
<feature type="signal peptide" evidence="1">
    <location>
        <begin position="1"/>
        <end position="24"/>
    </location>
</feature>
<evidence type="ECO:0000256" key="1">
    <source>
        <dbReference type="SAM" id="SignalP"/>
    </source>
</evidence>
<keyword evidence="1" id="KW-0732">Signal</keyword>
<dbReference type="Proteomes" id="UP001165190">
    <property type="component" value="Unassembled WGS sequence"/>
</dbReference>
<dbReference type="AlphaFoldDB" id="A0A9W7JIN8"/>
<evidence type="ECO:0000313" key="3">
    <source>
        <dbReference type="Proteomes" id="UP001165190"/>
    </source>
</evidence>